<reference evidence="5" key="1">
    <citation type="submission" date="2025-08" db="UniProtKB">
        <authorList>
            <consortium name="RefSeq"/>
        </authorList>
    </citation>
    <scope>IDENTIFICATION</scope>
    <source>
        <tissue evidence="5">Tentacle</tissue>
    </source>
</reference>
<evidence type="ECO:0000256" key="1">
    <source>
        <dbReference type="ARBA" id="ARBA00022729"/>
    </source>
</evidence>
<proteinExistence type="predicted"/>
<evidence type="ECO:0000259" key="3">
    <source>
        <dbReference type="Pfam" id="PF23283"/>
    </source>
</evidence>
<accession>A0A6P8HHM7</accession>
<dbReference type="KEGG" id="aten:116292218"/>
<dbReference type="OrthoDB" id="5963120at2759"/>
<dbReference type="InParanoid" id="A0A6P8HHM7"/>
<protein>
    <submittedName>
        <fullName evidence="5">Pancreatic secretory granule membrane major glycoprotein GP2-like</fullName>
    </submittedName>
</protein>
<dbReference type="Proteomes" id="UP000515163">
    <property type="component" value="Unplaced"/>
</dbReference>
<dbReference type="PANTHER" id="PTHR36191:SF4">
    <property type="entry name" value="VWFD DOMAIN-CONTAINING PROTEIN"/>
    <property type="match status" value="1"/>
</dbReference>
<dbReference type="PANTHER" id="PTHR36191">
    <property type="entry name" value="ENDO/EXONUCLEASE/PHOSPHATASE DOMAIN-CONTAINING PROTEIN-RELATED"/>
    <property type="match status" value="1"/>
</dbReference>
<feature type="domain" description="UMOD/GP2/OIT3-like D8C" evidence="3">
    <location>
        <begin position="166"/>
        <end position="247"/>
    </location>
</feature>
<name>A0A6P8HHM7_ACTTE</name>
<dbReference type="RefSeq" id="XP_031555346.1">
    <property type="nucleotide sequence ID" value="XM_031699486.1"/>
</dbReference>
<dbReference type="Pfam" id="PF23283">
    <property type="entry name" value="D8C_UMOD"/>
    <property type="match status" value="1"/>
</dbReference>
<organism evidence="4 5">
    <name type="scientific">Actinia tenebrosa</name>
    <name type="common">Australian red waratah sea anemone</name>
    <dbReference type="NCBI Taxonomy" id="6105"/>
    <lineage>
        <taxon>Eukaryota</taxon>
        <taxon>Metazoa</taxon>
        <taxon>Cnidaria</taxon>
        <taxon>Anthozoa</taxon>
        <taxon>Hexacorallia</taxon>
        <taxon>Actiniaria</taxon>
        <taxon>Actiniidae</taxon>
        <taxon>Actinia</taxon>
    </lineage>
</organism>
<evidence type="ECO:0000313" key="4">
    <source>
        <dbReference type="Proteomes" id="UP000515163"/>
    </source>
</evidence>
<dbReference type="GeneID" id="116292218"/>
<evidence type="ECO:0000256" key="2">
    <source>
        <dbReference type="ARBA" id="ARBA00023157"/>
    </source>
</evidence>
<dbReference type="AlphaFoldDB" id="A0A6P8HHM7"/>
<keyword evidence="1" id="KW-0732">Signal</keyword>
<dbReference type="InterPro" id="IPR057774">
    <property type="entry name" value="D8C_UMOD/GP2/OIT3-like"/>
</dbReference>
<sequence>MQLEARVNRTVNGAFNNSSPVTSLPLTVYVVKGIPSIIIIPVEDPDGDIVRCRYASYQECYRGMCTYFPHGVLDEGNCILSYNGGGYLNQLFPIILKLEDFPSGTTQFDSSNSLGSVDLQFVVHLVNSTECRYYSVLNSRDRAQGLHRGNTLKCDNTLVKGWYRFMGDAGTAMPTSCTRENYCGTHASGWMQGSHPTQAEGIVNRAVCYHWSSRCCNWNNNIRVRNCGGFYVYELVKPTAGCYLRYCGSGNSKYSFFYSGYLW</sequence>
<keyword evidence="4" id="KW-1185">Reference proteome</keyword>
<keyword evidence="2" id="KW-1015">Disulfide bond</keyword>
<evidence type="ECO:0000313" key="5">
    <source>
        <dbReference type="RefSeq" id="XP_031555346.1"/>
    </source>
</evidence>
<gene>
    <name evidence="5" type="primary">LOC116292218</name>
</gene>